<evidence type="ECO:0000256" key="4">
    <source>
        <dbReference type="ARBA" id="ARBA00035166"/>
    </source>
</evidence>
<name>A0A0G0T259_9BACT</name>
<dbReference type="InterPro" id="IPR027437">
    <property type="entry name" value="Rbsml_uS13_C"/>
</dbReference>
<evidence type="ECO:0000256" key="7">
    <source>
        <dbReference type="SAM" id="MobiDB-lite"/>
    </source>
</evidence>
<reference evidence="8 9" key="1">
    <citation type="journal article" date="2015" name="Nature">
        <title>rRNA introns, odd ribosomes, and small enigmatic genomes across a large radiation of phyla.</title>
        <authorList>
            <person name="Brown C.T."/>
            <person name="Hug L.A."/>
            <person name="Thomas B.C."/>
            <person name="Sharon I."/>
            <person name="Castelle C.J."/>
            <person name="Singh A."/>
            <person name="Wilkins M.J."/>
            <person name="Williams K.H."/>
            <person name="Banfield J.F."/>
        </authorList>
    </citation>
    <scope>NUCLEOTIDE SEQUENCE [LARGE SCALE GENOMIC DNA]</scope>
</reference>
<evidence type="ECO:0000256" key="5">
    <source>
        <dbReference type="HAMAP-Rule" id="MF_01315"/>
    </source>
</evidence>
<dbReference type="GO" id="GO:0015935">
    <property type="term" value="C:small ribosomal subunit"/>
    <property type="evidence" value="ECO:0007669"/>
    <property type="project" value="TreeGrafter"/>
</dbReference>
<dbReference type="SUPFAM" id="SSF46946">
    <property type="entry name" value="S13-like H2TH domain"/>
    <property type="match status" value="1"/>
</dbReference>
<dbReference type="PATRIC" id="fig|1619033.3.peg.80"/>
<dbReference type="InterPro" id="IPR001892">
    <property type="entry name" value="Ribosomal_uS13"/>
</dbReference>
<dbReference type="PIRSF" id="PIRSF002134">
    <property type="entry name" value="Ribosomal_S13"/>
    <property type="match status" value="1"/>
</dbReference>
<dbReference type="GO" id="GO:0019843">
    <property type="term" value="F:rRNA binding"/>
    <property type="evidence" value="ECO:0007669"/>
    <property type="project" value="UniProtKB-UniRule"/>
</dbReference>
<evidence type="ECO:0000313" key="9">
    <source>
        <dbReference type="Proteomes" id="UP000034072"/>
    </source>
</evidence>
<keyword evidence="5" id="KW-0820">tRNA-binding</keyword>
<dbReference type="PROSITE" id="PS50159">
    <property type="entry name" value="RIBOSOMAL_S13_2"/>
    <property type="match status" value="1"/>
</dbReference>
<dbReference type="AlphaFoldDB" id="A0A0G0T259"/>
<feature type="compositionally biased region" description="Basic residues" evidence="7">
    <location>
        <begin position="95"/>
        <end position="104"/>
    </location>
</feature>
<evidence type="ECO:0000256" key="3">
    <source>
        <dbReference type="ARBA" id="ARBA00023274"/>
    </source>
</evidence>
<gene>
    <name evidence="5" type="primary">rpsM</name>
    <name evidence="8" type="ORF">UT75_C0001G0079</name>
</gene>
<evidence type="ECO:0000313" key="8">
    <source>
        <dbReference type="EMBL" id="KKR41175.1"/>
    </source>
</evidence>
<dbReference type="GO" id="GO:0003735">
    <property type="term" value="F:structural constituent of ribosome"/>
    <property type="evidence" value="ECO:0007669"/>
    <property type="project" value="InterPro"/>
</dbReference>
<comment type="function">
    <text evidence="5">Located at the top of the head of the 30S subunit, it contacts several helices of the 16S rRNA. In the 70S ribosome it contacts the 23S rRNA (bridge B1a) and protein L5 of the 50S subunit (bridge B1b), connecting the 2 subunits; these bridges are implicated in subunit movement. Contacts the tRNAs in the A and P-sites.</text>
</comment>
<sequence length="128" mass="14552">MPRILGIVIPDKKKIVYSLPYVYGLGFSTSRIILRTVGIDENKLAKDLTTEELNKIQKIIELSYKVEGDLRKEVTGNIKRLKEIGAWRGLRHAHRLPLHGRSKTNSRTTRGNVRRTMGSGRKPSSEKT</sequence>
<dbReference type="PANTHER" id="PTHR10871:SF1">
    <property type="entry name" value="SMALL RIBOSOMAL SUBUNIT PROTEIN US13M"/>
    <property type="match status" value="1"/>
</dbReference>
<proteinExistence type="inferred from homology"/>
<dbReference type="EMBL" id="LBXZ01000001">
    <property type="protein sequence ID" value="KKR41175.1"/>
    <property type="molecule type" value="Genomic_DNA"/>
</dbReference>
<dbReference type="HAMAP" id="MF_01315">
    <property type="entry name" value="Ribosomal_uS13"/>
    <property type="match status" value="1"/>
</dbReference>
<keyword evidence="5" id="KW-0699">rRNA-binding</keyword>
<keyword evidence="2 5" id="KW-0689">Ribosomal protein</keyword>
<dbReference type="FunFam" id="1.10.8.50:FF:000001">
    <property type="entry name" value="30S ribosomal protein S13"/>
    <property type="match status" value="1"/>
</dbReference>
<keyword evidence="3 5" id="KW-0687">Ribonucleoprotein</keyword>
<protein>
    <recommendedName>
        <fullName evidence="4 5">Small ribosomal subunit protein uS13</fullName>
    </recommendedName>
</protein>
<comment type="similarity">
    <text evidence="1 5 6">Belongs to the universal ribosomal protein uS13 family.</text>
</comment>
<feature type="region of interest" description="Disordered" evidence="7">
    <location>
        <begin position="95"/>
        <end position="128"/>
    </location>
</feature>
<organism evidence="8 9">
    <name type="scientific">Candidatus Yanofskybacteria bacterium GW2011_GWE2_40_11</name>
    <dbReference type="NCBI Taxonomy" id="1619033"/>
    <lineage>
        <taxon>Bacteria</taxon>
        <taxon>Candidatus Yanofskyibacteriota</taxon>
    </lineage>
</organism>
<comment type="caution">
    <text evidence="8">The sequence shown here is derived from an EMBL/GenBank/DDBJ whole genome shotgun (WGS) entry which is preliminary data.</text>
</comment>
<accession>A0A0G0T259</accession>
<dbReference type="InterPro" id="IPR010979">
    <property type="entry name" value="Ribosomal_uS13-like_H2TH"/>
</dbReference>
<dbReference type="Gene3D" id="4.10.910.10">
    <property type="entry name" value="30s ribosomal protein s13, domain 2"/>
    <property type="match status" value="1"/>
</dbReference>
<dbReference type="GO" id="GO:0006412">
    <property type="term" value="P:translation"/>
    <property type="evidence" value="ECO:0007669"/>
    <property type="project" value="UniProtKB-UniRule"/>
</dbReference>
<dbReference type="Gene3D" id="1.10.8.50">
    <property type="match status" value="1"/>
</dbReference>
<keyword evidence="5" id="KW-0694">RNA-binding</keyword>
<dbReference type="PANTHER" id="PTHR10871">
    <property type="entry name" value="30S RIBOSOMAL PROTEIN S13/40S RIBOSOMAL PROTEIN S18"/>
    <property type="match status" value="1"/>
</dbReference>
<evidence type="ECO:0000256" key="1">
    <source>
        <dbReference type="ARBA" id="ARBA00008080"/>
    </source>
</evidence>
<dbReference type="GO" id="GO:0000049">
    <property type="term" value="F:tRNA binding"/>
    <property type="evidence" value="ECO:0007669"/>
    <property type="project" value="UniProtKB-UniRule"/>
</dbReference>
<dbReference type="Proteomes" id="UP000034072">
    <property type="component" value="Unassembled WGS sequence"/>
</dbReference>
<comment type="subunit">
    <text evidence="5">Part of the 30S ribosomal subunit. Forms a loose heterodimer with protein S19. Forms two bridges to the 50S subunit in the 70S ribosome.</text>
</comment>
<evidence type="ECO:0000256" key="2">
    <source>
        <dbReference type="ARBA" id="ARBA00022980"/>
    </source>
</evidence>
<evidence type="ECO:0000256" key="6">
    <source>
        <dbReference type="RuleBase" id="RU003830"/>
    </source>
</evidence>
<dbReference type="GO" id="GO:0005829">
    <property type="term" value="C:cytosol"/>
    <property type="evidence" value="ECO:0007669"/>
    <property type="project" value="TreeGrafter"/>
</dbReference>
<dbReference type="Pfam" id="PF00416">
    <property type="entry name" value="Ribosomal_S13"/>
    <property type="match status" value="1"/>
</dbReference>